<dbReference type="EMBL" id="JBHSRD010000002">
    <property type="protein sequence ID" value="MFC6005814.1"/>
    <property type="molecule type" value="Genomic_DNA"/>
</dbReference>
<name>A0ABW1JAH3_9ACTN</name>
<organism evidence="4 5">
    <name type="scientific">Angustibacter luteus</name>
    <dbReference type="NCBI Taxonomy" id="658456"/>
    <lineage>
        <taxon>Bacteria</taxon>
        <taxon>Bacillati</taxon>
        <taxon>Actinomycetota</taxon>
        <taxon>Actinomycetes</taxon>
        <taxon>Kineosporiales</taxon>
        <taxon>Kineosporiaceae</taxon>
    </lineage>
</organism>
<dbReference type="Pfam" id="PF00583">
    <property type="entry name" value="Acetyltransf_1"/>
    <property type="match status" value="1"/>
</dbReference>
<comment type="caution">
    <text evidence="4">The sequence shown here is derived from an EMBL/GenBank/DDBJ whole genome shotgun (WGS) entry which is preliminary data.</text>
</comment>
<dbReference type="PANTHER" id="PTHR43877">
    <property type="entry name" value="AMINOALKYLPHOSPHONATE N-ACETYLTRANSFERASE-RELATED-RELATED"/>
    <property type="match status" value="1"/>
</dbReference>
<evidence type="ECO:0000259" key="3">
    <source>
        <dbReference type="PROSITE" id="PS51186"/>
    </source>
</evidence>
<dbReference type="SUPFAM" id="SSF55729">
    <property type="entry name" value="Acyl-CoA N-acyltransferases (Nat)"/>
    <property type="match status" value="1"/>
</dbReference>
<feature type="domain" description="N-acetyltransferase" evidence="3">
    <location>
        <begin position="120"/>
        <end position="252"/>
    </location>
</feature>
<dbReference type="CDD" id="cd04301">
    <property type="entry name" value="NAT_SF"/>
    <property type="match status" value="1"/>
</dbReference>
<accession>A0ABW1JAH3</accession>
<evidence type="ECO:0000313" key="4">
    <source>
        <dbReference type="EMBL" id="MFC6005814.1"/>
    </source>
</evidence>
<dbReference type="InterPro" id="IPR016181">
    <property type="entry name" value="Acyl_CoA_acyltransferase"/>
</dbReference>
<gene>
    <name evidence="4" type="ORF">ACFQDO_01620</name>
</gene>
<protein>
    <submittedName>
        <fullName evidence="4">GNAT family N-acetyltransferase</fullName>
    </submittedName>
</protein>
<evidence type="ECO:0000256" key="1">
    <source>
        <dbReference type="ARBA" id="ARBA00022679"/>
    </source>
</evidence>
<keyword evidence="2" id="KW-0012">Acyltransferase</keyword>
<dbReference type="RefSeq" id="WP_345716688.1">
    <property type="nucleotide sequence ID" value="NZ_BAABFP010000005.1"/>
</dbReference>
<dbReference type="Proteomes" id="UP001596189">
    <property type="component" value="Unassembled WGS sequence"/>
</dbReference>
<dbReference type="Gene3D" id="3.40.630.30">
    <property type="match status" value="1"/>
</dbReference>
<dbReference type="InterPro" id="IPR050832">
    <property type="entry name" value="Bact_Acetyltransf"/>
</dbReference>
<reference evidence="5" key="1">
    <citation type="journal article" date="2019" name="Int. J. Syst. Evol. Microbiol.">
        <title>The Global Catalogue of Microorganisms (GCM) 10K type strain sequencing project: providing services to taxonomists for standard genome sequencing and annotation.</title>
        <authorList>
            <consortium name="The Broad Institute Genomics Platform"/>
            <consortium name="The Broad Institute Genome Sequencing Center for Infectious Disease"/>
            <person name="Wu L."/>
            <person name="Ma J."/>
        </authorList>
    </citation>
    <scope>NUCLEOTIDE SEQUENCE [LARGE SCALE GENOMIC DNA]</scope>
    <source>
        <strain evidence="5">KACC 14249</strain>
    </source>
</reference>
<proteinExistence type="predicted"/>
<evidence type="ECO:0000313" key="5">
    <source>
        <dbReference type="Proteomes" id="UP001596189"/>
    </source>
</evidence>
<sequence length="254" mass="27078">MTLEALTSYDELVAASAGDPFVRWMVDRRRPVRAWGLGPGVAWVRRTPHWRDNLTVVATPDVAAARLPELLALAGDVRRITVPFGTLPRLDDALAARIVPGIGDDWEWMLTATAPPAPDVLVEPVGAGRLPDVTDLLARSSPRHSATVADPGVVAWLGVRDGARLVACAAVEEDPPGVPGLASIATDPAYRGRGLGAAVTAAATRWAFERGHEVVTLGMYSDNTVARRLYRRLGFGGDHRWSSRGLAAPPPPPS</sequence>
<keyword evidence="5" id="KW-1185">Reference proteome</keyword>
<keyword evidence="1" id="KW-0808">Transferase</keyword>
<dbReference type="PROSITE" id="PS51186">
    <property type="entry name" value="GNAT"/>
    <property type="match status" value="1"/>
</dbReference>
<dbReference type="InterPro" id="IPR000182">
    <property type="entry name" value="GNAT_dom"/>
</dbReference>
<evidence type="ECO:0000256" key="2">
    <source>
        <dbReference type="ARBA" id="ARBA00023315"/>
    </source>
</evidence>